<keyword evidence="5" id="KW-1185">Reference proteome</keyword>
<protein>
    <submittedName>
        <fullName evidence="4">Uncharacterized protein</fullName>
    </submittedName>
</protein>
<dbReference type="GO" id="GO:0005886">
    <property type="term" value="C:plasma membrane"/>
    <property type="evidence" value="ECO:0007669"/>
    <property type="project" value="UniProtKB-SubCell"/>
</dbReference>
<dbReference type="AlphaFoldDB" id="A0A3N0V2U2"/>
<keyword evidence="2" id="KW-1003">Cell membrane</keyword>
<evidence type="ECO:0000256" key="1">
    <source>
        <dbReference type="ARBA" id="ARBA00004236"/>
    </source>
</evidence>
<dbReference type="Pfam" id="PF06977">
    <property type="entry name" value="SdiA-regulated"/>
    <property type="match status" value="1"/>
</dbReference>
<keyword evidence="3" id="KW-0472">Membrane</keyword>
<dbReference type="RefSeq" id="WP_123237122.1">
    <property type="nucleotide sequence ID" value="NZ_RJVP01000002.1"/>
</dbReference>
<evidence type="ECO:0000256" key="2">
    <source>
        <dbReference type="ARBA" id="ARBA00022475"/>
    </source>
</evidence>
<evidence type="ECO:0000313" key="4">
    <source>
        <dbReference type="EMBL" id="ROH87043.1"/>
    </source>
</evidence>
<comment type="caution">
    <text evidence="4">The sequence shown here is derived from an EMBL/GenBank/DDBJ whole genome shotgun (WGS) entry which is preliminary data.</text>
</comment>
<sequence length="298" mass="33248">MRITPFLIISLVLALPAAVYYWRLEALLWYGWHTYTAEAPADALQLQHYQVVIEGARIEGLADDVSGLTHNRHTDTLFTVLNREPVVAELSLDGKVLRKMLVHGVKDMEGITHVSANLYVLGDENGQRLFEVEIDQDTREIDVSAGREISLDFEKRSVNKGLEGVSWDDAGQRLLVVKERDPLRLLSVEGLLERAHVMRIKNLQAPVDALIGLRDLSSVTADDNGHFVLLSDESKLAVEFDTAMQPVSMLALWAGFHGLHRNVPQAEGITIGTDRSVYIVSEPNLFYVFKPPAGSQQE</sequence>
<dbReference type="InterPro" id="IPR009722">
    <property type="entry name" value="YjiK/CarP"/>
</dbReference>
<name>A0A3N0V2U2_9PROT</name>
<reference evidence="4 5" key="1">
    <citation type="submission" date="2018-10" db="EMBL/GenBank/DDBJ databases">
        <authorList>
            <person name="Chen W.-M."/>
        </authorList>
    </citation>
    <scope>NUCLEOTIDE SEQUENCE [LARGE SCALE GENOMIC DNA]</scope>
    <source>
        <strain evidence="4 5">H-5</strain>
    </source>
</reference>
<dbReference type="Proteomes" id="UP000275137">
    <property type="component" value="Unassembled WGS sequence"/>
</dbReference>
<organism evidence="4 5">
    <name type="scientific">Pseudomethylobacillus aquaticus</name>
    <dbReference type="NCBI Taxonomy" id="2676064"/>
    <lineage>
        <taxon>Bacteria</taxon>
        <taxon>Pseudomonadati</taxon>
        <taxon>Pseudomonadota</taxon>
        <taxon>Betaproteobacteria</taxon>
        <taxon>Nitrosomonadales</taxon>
        <taxon>Methylophilaceae</taxon>
        <taxon>Pseudomethylobacillus</taxon>
    </lineage>
</organism>
<accession>A0A3N0V2U2</accession>
<dbReference type="EMBL" id="RJVP01000002">
    <property type="protein sequence ID" value="ROH87043.1"/>
    <property type="molecule type" value="Genomic_DNA"/>
</dbReference>
<dbReference type="CDD" id="cd09971">
    <property type="entry name" value="SdiA-regulated"/>
    <property type="match status" value="1"/>
</dbReference>
<evidence type="ECO:0000256" key="3">
    <source>
        <dbReference type="ARBA" id="ARBA00023136"/>
    </source>
</evidence>
<gene>
    <name evidence="4" type="ORF">ED236_04970</name>
</gene>
<evidence type="ECO:0000313" key="5">
    <source>
        <dbReference type="Proteomes" id="UP000275137"/>
    </source>
</evidence>
<proteinExistence type="predicted"/>
<dbReference type="SUPFAM" id="SSF50956">
    <property type="entry name" value="Thermostable phytase (3-phytase)"/>
    <property type="match status" value="1"/>
</dbReference>
<comment type="subcellular location">
    <subcellularLocation>
        <location evidence="1">Cell membrane</location>
    </subcellularLocation>
</comment>